<organism evidence="1 2">
    <name type="scientific">Lentithecium fluviatile CBS 122367</name>
    <dbReference type="NCBI Taxonomy" id="1168545"/>
    <lineage>
        <taxon>Eukaryota</taxon>
        <taxon>Fungi</taxon>
        <taxon>Dikarya</taxon>
        <taxon>Ascomycota</taxon>
        <taxon>Pezizomycotina</taxon>
        <taxon>Dothideomycetes</taxon>
        <taxon>Pleosporomycetidae</taxon>
        <taxon>Pleosporales</taxon>
        <taxon>Massarineae</taxon>
        <taxon>Lentitheciaceae</taxon>
        <taxon>Lentithecium</taxon>
    </lineage>
</organism>
<keyword evidence="2" id="KW-1185">Reference proteome</keyword>
<sequence length="123" mass="13632">MQTNSASDFLYRGECGGALGVDSSRSLVQLACLGKWPSRRREHSCGGHCLTTTDELPQTVRRSAGGHITRRHNIHVENVTSSSNTSAFPARQHRYSRRAAQSSLLYYGRTKHVTCNQALVFVI</sequence>
<dbReference type="AlphaFoldDB" id="A0A6G1JKT0"/>
<evidence type="ECO:0000313" key="1">
    <source>
        <dbReference type="EMBL" id="KAF2691177.1"/>
    </source>
</evidence>
<gene>
    <name evidence="1" type="ORF">K458DRAFT_412491</name>
</gene>
<protein>
    <submittedName>
        <fullName evidence="1">Uncharacterized protein</fullName>
    </submittedName>
</protein>
<evidence type="ECO:0000313" key="2">
    <source>
        <dbReference type="Proteomes" id="UP000799291"/>
    </source>
</evidence>
<name>A0A6G1JKT0_9PLEO</name>
<reference evidence="1" key="1">
    <citation type="journal article" date="2020" name="Stud. Mycol.">
        <title>101 Dothideomycetes genomes: a test case for predicting lifestyles and emergence of pathogens.</title>
        <authorList>
            <person name="Haridas S."/>
            <person name="Albert R."/>
            <person name="Binder M."/>
            <person name="Bloem J."/>
            <person name="Labutti K."/>
            <person name="Salamov A."/>
            <person name="Andreopoulos B."/>
            <person name="Baker S."/>
            <person name="Barry K."/>
            <person name="Bills G."/>
            <person name="Bluhm B."/>
            <person name="Cannon C."/>
            <person name="Castanera R."/>
            <person name="Culley D."/>
            <person name="Daum C."/>
            <person name="Ezra D."/>
            <person name="Gonzalez J."/>
            <person name="Henrissat B."/>
            <person name="Kuo A."/>
            <person name="Liang C."/>
            <person name="Lipzen A."/>
            <person name="Lutzoni F."/>
            <person name="Magnuson J."/>
            <person name="Mondo S."/>
            <person name="Nolan M."/>
            <person name="Ohm R."/>
            <person name="Pangilinan J."/>
            <person name="Park H.-J."/>
            <person name="Ramirez L."/>
            <person name="Alfaro M."/>
            <person name="Sun H."/>
            <person name="Tritt A."/>
            <person name="Yoshinaga Y."/>
            <person name="Zwiers L.-H."/>
            <person name="Turgeon B."/>
            <person name="Goodwin S."/>
            <person name="Spatafora J."/>
            <person name="Crous P."/>
            <person name="Grigoriev I."/>
        </authorList>
    </citation>
    <scope>NUCLEOTIDE SEQUENCE</scope>
    <source>
        <strain evidence="1">CBS 122367</strain>
    </source>
</reference>
<dbReference type="EMBL" id="MU005570">
    <property type="protein sequence ID" value="KAF2691177.1"/>
    <property type="molecule type" value="Genomic_DNA"/>
</dbReference>
<proteinExistence type="predicted"/>
<accession>A0A6G1JKT0</accession>
<dbReference type="Proteomes" id="UP000799291">
    <property type="component" value="Unassembled WGS sequence"/>
</dbReference>